<sequence>MEIKAPALALISTGMITAIGADTAMSAASVNAGISSQGESHYFNKRNKPIRLASIPEGALDPLDNNLNAAVKKCSENHWYLVRIAARALRECLECFTPNDPVPVFLACPEVLPNTSNRVHPSFIKHLQIQSKANIDLPNSKLTYTGRAGGLEMIELAFKFLDATGRDFVLVGGVDSYK</sequence>
<evidence type="ECO:0000313" key="2">
    <source>
        <dbReference type="Proteomes" id="UP001169760"/>
    </source>
</evidence>
<accession>A0AAW7XAD2</accession>
<dbReference type="Proteomes" id="UP001169760">
    <property type="component" value="Unassembled WGS sequence"/>
</dbReference>
<protein>
    <submittedName>
        <fullName evidence="1">Uncharacterized protein</fullName>
    </submittedName>
</protein>
<gene>
    <name evidence="1" type="ORF">Q4521_15415</name>
</gene>
<dbReference type="EMBL" id="JAUOPB010000011">
    <property type="protein sequence ID" value="MDO6423871.1"/>
    <property type="molecule type" value="Genomic_DNA"/>
</dbReference>
<proteinExistence type="predicted"/>
<dbReference type="RefSeq" id="WP_303493408.1">
    <property type="nucleotide sequence ID" value="NZ_JAUOPB010000011.1"/>
</dbReference>
<reference evidence="1" key="1">
    <citation type="submission" date="2023-07" db="EMBL/GenBank/DDBJ databases">
        <title>Genome content predicts the carbon catabolic preferences of heterotrophic bacteria.</title>
        <authorList>
            <person name="Gralka M."/>
        </authorList>
    </citation>
    <scope>NUCLEOTIDE SEQUENCE</scope>
    <source>
        <strain evidence="1">I3M17_2</strain>
    </source>
</reference>
<evidence type="ECO:0000313" key="1">
    <source>
        <dbReference type="EMBL" id="MDO6423871.1"/>
    </source>
</evidence>
<dbReference type="AlphaFoldDB" id="A0AAW7XAD2"/>
<name>A0AAW7XAD2_9GAMM</name>
<comment type="caution">
    <text evidence="1">The sequence shown here is derived from an EMBL/GenBank/DDBJ whole genome shotgun (WGS) entry which is preliminary data.</text>
</comment>
<organism evidence="1 2">
    <name type="scientific">Saccharophagus degradans</name>
    <dbReference type="NCBI Taxonomy" id="86304"/>
    <lineage>
        <taxon>Bacteria</taxon>
        <taxon>Pseudomonadati</taxon>
        <taxon>Pseudomonadota</taxon>
        <taxon>Gammaproteobacteria</taxon>
        <taxon>Cellvibrionales</taxon>
        <taxon>Cellvibrionaceae</taxon>
        <taxon>Saccharophagus</taxon>
    </lineage>
</organism>